<feature type="domain" description="EamA" evidence="7">
    <location>
        <begin position="104"/>
        <end position="167"/>
    </location>
</feature>
<comment type="subcellular location">
    <subcellularLocation>
        <location evidence="1">Membrane</location>
        <topology evidence="1">Multi-pass membrane protein</topology>
    </subcellularLocation>
</comment>
<gene>
    <name evidence="8" type="ORF">NBRC116598_21920</name>
</gene>
<dbReference type="EMBL" id="BAABWU010000007">
    <property type="protein sequence ID" value="GAA6196748.1"/>
    <property type="molecule type" value="Genomic_DNA"/>
</dbReference>
<feature type="transmembrane region" description="Helical" evidence="6">
    <location>
        <begin position="292"/>
        <end position="310"/>
    </location>
</feature>
<dbReference type="SUPFAM" id="SSF103481">
    <property type="entry name" value="Multidrug resistance efflux transporter EmrE"/>
    <property type="match status" value="2"/>
</dbReference>
<protein>
    <recommendedName>
        <fullName evidence="7">EamA domain-containing protein</fullName>
    </recommendedName>
</protein>
<evidence type="ECO:0000256" key="6">
    <source>
        <dbReference type="SAM" id="Phobius"/>
    </source>
</evidence>
<evidence type="ECO:0000313" key="8">
    <source>
        <dbReference type="EMBL" id="GAA6196748.1"/>
    </source>
</evidence>
<comment type="caution">
    <text evidence="8">The sequence shown here is derived from an EMBL/GenBank/DDBJ whole genome shotgun (WGS) entry which is preliminary data.</text>
</comment>
<keyword evidence="5 6" id="KW-0472">Membrane</keyword>
<evidence type="ECO:0000256" key="2">
    <source>
        <dbReference type="ARBA" id="ARBA00009853"/>
    </source>
</evidence>
<evidence type="ECO:0000259" key="7">
    <source>
        <dbReference type="Pfam" id="PF00892"/>
    </source>
</evidence>
<dbReference type="InterPro" id="IPR037185">
    <property type="entry name" value="EmrE-like"/>
</dbReference>
<evidence type="ECO:0000256" key="5">
    <source>
        <dbReference type="ARBA" id="ARBA00023136"/>
    </source>
</evidence>
<feature type="transmembrane region" description="Helical" evidence="6">
    <location>
        <begin position="268"/>
        <end position="286"/>
    </location>
</feature>
<feature type="transmembrane region" description="Helical" evidence="6">
    <location>
        <begin position="100"/>
        <end position="118"/>
    </location>
</feature>
<organism evidence="8 9">
    <name type="scientific">Pseudophaeobacter arcticus</name>
    <dbReference type="NCBI Taxonomy" id="385492"/>
    <lineage>
        <taxon>Bacteria</taxon>
        <taxon>Pseudomonadati</taxon>
        <taxon>Pseudomonadota</taxon>
        <taxon>Alphaproteobacteria</taxon>
        <taxon>Rhodobacterales</taxon>
        <taxon>Paracoccaceae</taxon>
        <taxon>Pseudophaeobacter</taxon>
    </lineage>
</organism>
<feature type="transmembrane region" description="Helical" evidence="6">
    <location>
        <begin position="124"/>
        <end position="144"/>
    </location>
</feature>
<keyword evidence="4 6" id="KW-1133">Transmembrane helix</keyword>
<dbReference type="InterPro" id="IPR000620">
    <property type="entry name" value="EamA_dom"/>
</dbReference>
<feature type="transmembrane region" description="Helical" evidence="6">
    <location>
        <begin position="151"/>
        <end position="168"/>
    </location>
</feature>
<sequence length="323" mass="34933">MILGYTGFISSADGIIKLLSGGYEAAQIYVLSGGVVAALSVLVNWLCLVRDDKRAVPFLPRDHPLGCRTGAGGQTPSFVSRAKHLLATYLPWRTACPRAMGLRSLGALLGAICFFYAFRLLPFAQVFLFIGLMPLMAGVMSGLILKERISVAAWIALGMGFVGVLFLFPSGVSSIKGGHVLALLGAAWGTFSMVLARYISRYDNNLLPQVFYPNLVLCLALVPLLPFVWQPMPLADMGWALGYAVLLFVARWLAVAALRLLPAYVVTPLMNLQFVWMLTIGAWVFGEMPNQGTWIGGLIVIGSGLFLLRGQVVQPGVRQRVAA</sequence>
<reference evidence="8 9" key="1">
    <citation type="submission" date="2024-04" db="EMBL/GenBank/DDBJ databases">
        <title>Draft genome sequence of Pseudophaeobacter arcticus NBRC 116598.</title>
        <authorList>
            <person name="Miyakawa T."/>
            <person name="Kusuya Y."/>
            <person name="Miura T."/>
        </authorList>
    </citation>
    <scope>NUCLEOTIDE SEQUENCE [LARGE SCALE GENOMIC DNA]</scope>
    <source>
        <strain evidence="8 9">SU-CL00105</strain>
    </source>
</reference>
<evidence type="ECO:0000313" key="9">
    <source>
        <dbReference type="Proteomes" id="UP001441944"/>
    </source>
</evidence>
<feature type="transmembrane region" description="Helical" evidence="6">
    <location>
        <begin position="241"/>
        <end position="261"/>
    </location>
</feature>
<dbReference type="PANTHER" id="PTHR22911:SF6">
    <property type="entry name" value="SOLUTE CARRIER FAMILY 35 MEMBER G1"/>
    <property type="match status" value="1"/>
</dbReference>
<evidence type="ECO:0000256" key="3">
    <source>
        <dbReference type="ARBA" id="ARBA00022692"/>
    </source>
</evidence>
<comment type="similarity">
    <text evidence="2">Belongs to the drug/metabolite transporter (DMT) superfamily. 10 TMS drug/metabolite exporter (DME) (TC 2.A.7.3) family.</text>
</comment>
<dbReference type="Pfam" id="PF00892">
    <property type="entry name" value="EamA"/>
    <property type="match status" value="2"/>
</dbReference>
<feature type="transmembrane region" description="Helical" evidence="6">
    <location>
        <begin position="211"/>
        <end position="229"/>
    </location>
</feature>
<dbReference type="PANTHER" id="PTHR22911">
    <property type="entry name" value="ACYL-MALONYL CONDENSING ENZYME-RELATED"/>
    <property type="match status" value="1"/>
</dbReference>
<accession>A0ABQ0ALN6</accession>
<dbReference type="Proteomes" id="UP001441944">
    <property type="component" value="Unassembled WGS sequence"/>
</dbReference>
<feature type="transmembrane region" description="Helical" evidence="6">
    <location>
        <begin position="28"/>
        <end position="49"/>
    </location>
</feature>
<keyword evidence="3 6" id="KW-0812">Transmembrane</keyword>
<keyword evidence="9" id="KW-1185">Reference proteome</keyword>
<name>A0ABQ0ALN6_9RHOB</name>
<feature type="domain" description="EamA" evidence="7">
    <location>
        <begin position="178"/>
        <end position="307"/>
    </location>
</feature>
<evidence type="ECO:0000256" key="1">
    <source>
        <dbReference type="ARBA" id="ARBA00004141"/>
    </source>
</evidence>
<evidence type="ECO:0000256" key="4">
    <source>
        <dbReference type="ARBA" id="ARBA00022989"/>
    </source>
</evidence>
<proteinExistence type="inferred from homology"/>
<feature type="transmembrane region" description="Helical" evidence="6">
    <location>
        <begin position="180"/>
        <end position="199"/>
    </location>
</feature>